<comment type="caution">
    <text evidence="1">The sequence shown here is derived from an EMBL/GenBank/DDBJ whole genome shotgun (WGS) entry which is preliminary data.</text>
</comment>
<dbReference type="Gramene" id="TVU43773">
    <property type="protein sequence ID" value="TVU43773"/>
    <property type="gene ID" value="EJB05_10266"/>
</dbReference>
<dbReference type="AlphaFoldDB" id="A0A5J9W773"/>
<gene>
    <name evidence="1" type="ORF">EJB05_10266</name>
</gene>
<evidence type="ECO:0000313" key="2">
    <source>
        <dbReference type="Proteomes" id="UP000324897"/>
    </source>
</evidence>
<dbReference type="Proteomes" id="UP000324897">
    <property type="component" value="Unassembled WGS sequence"/>
</dbReference>
<reference evidence="1 2" key="1">
    <citation type="journal article" date="2019" name="Sci. Rep.">
        <title>A high-quality genome of Eragrostis curvula grass provides insights into Poaceae evolution and supports new strategies to enhance forage quality.</title>
        <authorList>
            <person name="Carballo J."/>
            <person name="Santos B.A.C.M."/>
            <person name="Zappacosta D."/>
            <person name="Garbus I."/>
            <person name="Selva J.P."/>
            <person name="Gallo C.A."/>
            <person name="Diaz A."/>
            <person name="Albertini E."/>
            <person name="Caccamo M."/>
            <person name="Echenique V."/>
        </authorList>
    </citation>
    <scope>NUCLEOTIDE SEQUENCE [LARGE SCALE GENOMIC DNA]</scope>
    <source>
        <strain evidence="2">cv. Victoria</strain>
        <tissue evidence="1">Leaf</tissue>
    </source>
</reference>
<name>A0A5J9W773_9POAL</name>
<dbReference type="EMBL" id="RWGY01000005">
    <property type="protein sequence ID" value="TVU43773.1"/>
    <property type="molecule type" value="Genomic_DNA"/>
</dbReference>
<sequence length="129" mass="14894">MRAGAQVHRPHDGRGRWPWIRHDRHTQRLQALHLWSTRDHDDDPCNSWTQEREFDLDELFHLDVLFTPRAGATRVVAVVNAFTDVFIGTIHGIFTVDLNLGQVRQIHHSSHPCDIRQVVPYAAFCTPGK</sequence>
<protein>
    <submittedName>
        <fullName evidence="1">Uncharacterized protein</fullName>
    </submittedName>
</protein>
<organism evidence="1 2">
    <name type="scientific">Eragrostis curvula</name>
    <name type="common">weeping love grass</name>
    <dbReference type="NCBI Taxonomy" id="38414"/>
    <lineage>
        <taxon>Eukaryota</taxon>
        <taxon>Viridiplantae</taxon>
        <taxon>Streptophyta</taxon>
        <taxon>Embryophyta</taxon>
        <taxon>Tracheophyta</taxon>
        <taxon>Spermatophyta</taxon>
        <taxon>Magnoliopsida</taxon>
        <taxon>Liliopsida</taxon>
        <taxon>Poales</taxon>
        <taxon>Poaceae</taxon>
        <taxon>PACMAD clade</taxon>
        <taxon>Chloridoideae</taxon>
        <taxon>Eragrostideae</taxon>
        <taxon>Eragrostidinae</taxon>
        <taxon>Eragrostis</taxon>
    </lineage>
</organism>
<proteinExistence type="predicted"/>
<evidence type="ECO:0000313" key="1">
    <source>
        <dbReference type="EMBL" id="TVU43773.1"/>
    </source>
</evidence>
<accession>A0A5J9W773</accession>
<dbReference type="PANTHER" id="PTHR33186:SF15">
    <property type="entry name" value="OS06G0249850 PROTEIN"/>
    <property type="match status" value="1"/>
</dbReference>
<keyword evidence="2" id="KW-1185">Reference proteome</keyword>
<dbReference type="PANTHER" id="PTHR33186">
    <property type="entry name" value="OS10G0136150 PROTEIN-RELATED"/>
    <property type="match status" value="1"/>
</dbReference>
<feature type="non-terminal residue" evidence="1">
    <location>
        <position position="1"/>
    </location>
</feature>